<feature type="compositionally biased region" description="Basic and acidic residues" evidence="1">
    <location>
        <begin position="180"/>
        <end position="191"/>
    </location>
</feature>
<reference evidence="2 3" key="1">
    <citation type="submission" date="2019-07" db="EMBL/GenBank/DDBJ databases">
        <title>Genome sequencing of KACC 19320.</title>
        <authorList>
            <person name="Heo J."/>
            <person name="Kim S.-J."/>
            <person name="Kim J.-S."/>
            <person name="Hong S.-B."/>
            <person name="Kwon S.-W."/>
        </authorList>
    </citation>
    <scope>NUCLEOTIDE SEQUENCE [LARGE SCALE GENOMIC DNA]</scope>
    <source>
        <strain evidence="2 3">KACC 19320</strain>
    </source>
</reference>
<proteinExistence type="predicted"/>
<feature type="compositionally biased region" description="Basic and acidic residues" evidence="1">
    <location>
        <begin position="144"/>
        <end position="153"/>
    </location>
</feature>
<name>A0A514Z862_9LACT</name>
<dbReference type="AlphaFoldDB" id="A0A514Z862"/>
<sequence>MIQKGELQVGRLIGKIQNSASRAGSQAFGGVKSGLVAGATVGAVNAELLKNGMARRAFGNGAGVRRNLSAMRKERQMKKIANKLKQDKLTPEQREKQWNKGQKLVNKKDKKMEQLDRLNRQEKSMNRRGQPLTPERLEKKKLKQKQEALEKNTKGYDALSDVLEETKEKQATAERRQLYRENREERQKAIQEKTQATRQLAKEQPKPELAPKYGRTKSTVKSERKRQRKVLTGAKVEPQSEVIRRQMEEQSGITRY</sequence>
<dbReference type="Proteomes" id="UP000315128">
    <property type="component" value="Chromosome"/>
</dbReference>
<dbReference type="KEGG" id="lack:FLP15_05835"/>
<feature type="region of interest" description="Disordered" evidence="1">
    <location>
        <begin position="180"/>
        <end position="256"/>
    </location>
</feature>
<accession>A0A514Z862</accession>
<feature type="compositionally biased region" description="Basic and acidic residues" evidence="1">
    <location>
        <begin position="106"/>
        <end position="125"/>
    </location>
</feature>
<evidence type="ECO:0000313" key="3">
    <source>
        <dbReference type="Proteomes" id="UP000315128"/>
    </source>
</evidence>
<dbReference type="EMBL" id="CP041356">
    <property type="protein sequence ID" value="QDK70765.1"/>
    <property type="molecule type" value="Genomic_DNA"/>
</dbReference>
<organism evidence="2 3">
    <name type="scientific">Lactococcus protaetiae</name>
    <dbReference type="NCBI Taxonomy" id="2592653"/>
    <lineage>
        <taxon>Bacteria</taxon>
        <taxon>Bacillati</taxon>
        <taxon>Bacillota</taxon>
        <taxon>Bacilli</taxon>
        <taxon>Lactobacillales</taxon>
        <taxon>Streptococcaceae</taxon>
        <taxon>Lactococcus</taxon>
    </lineage>
</organism>
<feature type="compositionally biased region" description="Basic and acidic residues" evidence="1">
    <location>
        <begin position="85"/>
        <end position="98"/>
    </location>
</feature>
<evidence type="ECO:0000313" key="2">
    <source>
        <dbReference type="EMBL" id="QDK70765.1"/>
    </source>
</evidence>
<evidence type="ECO:0000256" key="1">
    <source>
        <dbReference type="SAM" id="MobiDB-lite"/>
    </source>
</evidence>
<feature type="region of interest" description="Disordered" evidence="1">
    <location>
        <begin position="85"/>
        <end position="153"/>
    </location>
</feature>
<gene>
    <name evidence="2" type="ORF">FLP15_05835</name>
</gene>
<dbReference type="RefSeq" id="WP_142766349.1">
    <property type="nucleotide sequence ID" value="NZ_CP041356.1"/>
</dbReference>
<protein>
    <submittedName>
        <fullName evidence="2">Uncharacterized protein</fullName>
    </submittedName>
</protein>
<keyword evidence="3" id="KW-1185">Reference proteome</keyword>